<gene>
    <name evidence="2" type="ORF">ERUC_LOCUS3921</name>
</gene>
<evidence type="ECO:0000256" key="1">
    <source>
        <dbReference type="SAM" id="Phobius"/>
    </source>
</evidence>
<sequence length="113" mass="12220">MSVTSQDQECQNGGETRSQFSSAMWALLDSIPSTPASACEGPLNRTFVRMSSLSRIRFQGTSVTASKVTVTKKGNGNRGFLLLSVMGAMCAIFWVFIIATVGDQGRHRNLNIS</sequence>
<dbReference type="EMBL" id="CAKOAT010061599">
    <property type="protein sequence ID" value="CAH8305644.1"/>
    <property type="molecule type" value="Genomic_DNA"/>
</dbReference>
<keyword evidence="3" id="KW-1185">Reference proteome</keyword>
<dbReference type="AlphaFoldDB" id="A0ABC8IX41"/>
<proteinExistence type="predicted"/>
<name>A0ABC8IX41_ERUVS</name>
<keyword evidence="1" id="KW-0472">Membrane</keyword>
<feature type="transmembrane region" description="Helical" evidence="1">
    <location>
        <begin position="80"/>
        <end position="101"/>
    </location>
</feature>
<keyword evidence="1" id="KW-1133">Transmembrane helix</keyword>
<evidence type="ECO:0000313" key="3">
    <source>
        <dbReference type="Proteomes" id="UP001642260"/>
    </source>
</evidence>
<keyword evidence="1" id="KW-0812">Transmembrane</keyword>
<evidence type="ECO:0000313" key="2">
    <source>
        <dbReference type="EMBL" id="CAH8305644.1"/>
    </source>
</evidence>
<protein>
    <submittedName>
        <fullName evidence="2">Uncharacterized protein</fullName>
    </submittedName>
</protein>
<comment type="caution">
    <text evidence="2">The sequence shown here is derived from an EMBL/GenBank/DDBJ whole genome shotgun (WGS) entry which is preliminary data.</text>
</comment>
<reference evidence="2 3" key="1">
    <citation type="submission" date="2022-03" db="EMBL/GenBank/DDBJ databases">
        <authorList>
            <person name="Macdonald S."/>
            <person name="Ahmed S."/>
            <person name="Newling K."/>
        </authorList>
    </citation>
    <scope>NUCLEOTIDE SEQUENCE [LARGE SCALE GENOMIC DNA]</scope>
</reference>
<dbReference type="Proteomes" id="UP001642260">
    <property type="component" value="Unassembled WGS sequence"/>
</dbReference>
<accession>A0ABC8IX41</accession>
<organism evidence="2 3">
    <name type="scientific">Eruca vesicaria subsp. sativa</name>
    <name type="common">Garden rocket</name>
    <name type="synonym">Eruca sativa</name>
    <dbReference type="NCBI Taxonomy" id="29727"/>
    <lineage>
        <taxon>Eukaryota</taxon>
        <taxon>Viridiplantae</taxon>
        <taxon>Streptophyta</taxon>
        <taxon>Embryophyta</taxon>
        <taxon>Tracheophyta</taxon>
        <taxon>Spermatophyta</taxon>
        <taxon>Magnoliopsida</taxon>
        <taxon>eudicotyledons</taxon>
        <taxon>Gunneridae</taxon>
        <taxon>Pentapetalae</taxon>
        <taxon>rosids</taxon>
        <taxon>malvids</taxon>
        <taxon>Brassicales</taxon>
        <taxon>Brassicaceae</taxon>
        <taxon>Brassiceae</taxon>
        <taxon>Eruca</taxon>
    </lineage>
</organism>